<dbReference type="SUPFAM" id="SSF52266">
    <property type="entry name" value="SGNH hydrolase"/>
    <property type="match status" value="1"/>
</dbReference>
<gene>
    <name evidence="3" type="ORF">SAMN02745202_00700</name>
</gene>
<feature type="signal peptide" evidence="1">
    <location>
        <begin position="1"/>
        <end position="20"/>
    </location>
</feature>
<dbReference type="InterPro" id="IPR051532">
    <property type="entry name" value="Ester_Hydrolysis_Enzymes"/>
</dbReference>
<evidence type="ECO:0000313" key="3">
    <source>
        <dbReference type="EMBL" id="SJZ64762.1"/>
    </source>
</evidence>
<dbReference type="AlphaFoldDB" id="A0A1T4MCV9"/>
<dbReference type="STRING" id="28136.SAMN02745202_00700"/>
<reference evidence="3 4" key="1">
    <citation type="submission" date="2017-02" db="EMBL/GenBank/DDBJ databases">
        <authorList>
            <person name="Peterson S.W."/>
        </authorList>
    </citation>
    <scope>NUCLEOTIDE SEQUENCE [LARGE SCALE GENOMIC DNA]</scope>
    <source>
        <strain evidence="3 4">ATCC 43324</strain>
    </source>
</reference>
<dbReference type="GO" id="GO:0016788">
    <property type="term" value="F:hydrolase activity, acting on ester bonds"/>
    <property type="evidence" value="ECO:0007669"/>
    <property type="project" value="UniProtKB-ARBA"/>
</dbReference>
<protein>
    <submittedName>
        <fullName evidence="3">Lysophospholipase L1</fullName>
    </submittedName>
</protein>
<evidence type="ECO:0000256" key="1">
    <source>
        <dbReference type="SAM" id="SignalP"/>
    </source>
</evidence>
<name>A0A1T4MCV9_9BACT</name>
<dbReference type="Proteomes" id="UP000190065">
    <property type="component" value="Unassembled WGS sequence"/>
</dbReference>
<dbReference type="Gene3D" id="3.40.50.1110">
    <property type="entry name" value="SGNH hydrolase"/>
    <property type="match status" value="1"/>
</dbReference>
<keyword evidence="1" id="KW-0732">Signal</keyword>
<feature type="chain" id="PRO_5012572046" evidence="1">
    <location>
        <begin position="21"/>
        <end position="438"/>
    </location>
</feature>
<dbReference type="EMBL" id="FUXK01000006">
    <property type="protein sequence ID" value="SJZ64762.1"/>
    <property type="molecule type" value="Genomic_DNA"/>
</dbReference>
<dbReference type="InterPro" id="IPR029058">
    <property type="entry name" value="AB_hydrolase_fold"/>
</dbReference>
<dbReference type="SUPFAM" id="SSF53474">
    <property type="entry name" value="alpha/beta-Hydrolases"/>
    <property type="match status" value="1"/>
</dbReference>
<dbReference type="InterPro" id="IPR013830">
    <property type="entry name" value="SGNH_hydro"/>
</dbReference>
<accession>A0A1T4MCV9</accession>
<evidence type="ECO:0000313" key="4">
    <source>
        <dbReference type="Proteomes" id="UP000190065"/>
    </source>
</evidence>
<evidence type="ECO:0000259" key="2">
    <source>
        <dbReference type="Pfam" id="PF13472"/>
    </source>
</evidence>
<dbReference type="PANTHER" id="PTHR30383">
    <property type="entry name" value="THIOESTERASE 1/PROTEASE 1/LYSOPHOSPHOLIPASE L1"/>
    <property type="match status" value="1"/>
</dbReference>
<proteinExistence type="predicted"/>
<dbReference type="Gene3D" id="3.40.50.1820">
    <property type="entry name" value="alpha/beta hydrolase"/>
    <property type="match status" value="1"/>
</dbReference>
<dbReference type="InterPro" id="IPR036514">
    <property type="entry name" value="SGNH_hydro_sf"/>
</dbReference>
<dbReference type="Pfam" id="PF13472">
    <property type="entry name" value="Lipase_GDSL_2"/>
    <property type="match status" value="1"/>
</dbReference>
<feature type="domain" description="SGNH hydrolase-type esterase" evidence="2">
    <location>
        <begin position="237"/>
        <end position="411"/>
    </location>
</feature>
<organism evidence="3 4">
    <name type="scientific">Segatella oulorum</name>
    <dbReference type="NCBI Taxonomy" id="28136"/>
    <lineage>
        <taxon>Bacteria</taxon>
        <taxon>Pseudomonadati</taxon>
        <taxon>Bacteroidota</taxon>
        <taxon>Bacteroidia</taxon>
        <taxon>Bacteroidales</taxon>
        <taxon>Prevotellaceae</taxon>
        <taxon>Segatella</taxon>
    </lineage>
</organism>
<dbReference type="eggNOG" id="COG0657">
    <property type="taxonomic scope" value="Bacteria"/>
</dbReference>
<dbReference type="eggNOG" id="COG2755">
    <property type="taxonomic scope" value="Bacteria"/>
</dbReference>
<sequence length="438" mass="48482">MQMKHLFIILLCAVGLFASAHQGESFRMPFLLPQHPSGRAVLYCTTAPHTTVFTPEERHMAVYFTQRGIAFFVLNNSQSTADVDCAMQLIRDSSRVWHLNPDDIGMMGCGAEGTLVARQSCEAPWAVRPNFTIMLSPLLATPPQKKLPFTVQNHLTPPAIVLVANDDAEISPVNNGVAYYTAMRKAGNPCALHIYPGQRKALLQAFADTLHSELIANLSAWLKALPSPQIGAIRVACIGNSITDGMGIDLNDVHSYPARLQQLLGKDYYVRNFGVSARTLLNSGDRPYMREQAWQMARDFAPNIVIIKLGTNDSKPENWRYGAAFEHDLQAMVDTLQQLPSHPRILLVTPIPAFKPTWNINDSVLVHAITPIIAKVARKKHCDFIDLHQLAGLTSNDVQPDGIHPTATGAARIAETIYSFIKQKYHSTSTCNLPKRNM</sequence>